<evidence type="ECO:0000256" key="2">
    <source>
        <dbReference type="ARBA" id="ARBA00022692"/>
    </source>
</evidence>
<keyword evidence="3 5" id="KW-1133">Transmembrane helix</keyword>
<keyword evidence="2 5" id="KW-0812">Transmembrane</keyword>
<sequence>MSVECIRIGSVRLCLALMLGLLAVPGYLVAPVLFSKAGSVSMAGMLAGETFHIANLVLLLLAAVVVVIWFQMRATEWKTGAVRWYLLLALVLLVSVNQFAVSPVLAGLKAEIGSMDLVSADHPLRKEFGMWHGVSAVIHLLAVAAAAAMVALGPCKRRQTCPS</sequence>
<evidence type="ECO:0000256" key="5">
    <source>
        <dbReference type="SAM" id="Phobius"/>
    </source>
</evidence>
<dbReference type="EMBL" id="CP018800">
    <property type="protein sequence ID" value="ATX81811.1"/>
    <property type="molecule type" value="Genomic_DNA"/>
</dbReference>
<protein>
    <recommendedName>
        <fullName evidence="6">TMEM205-like domain-containing protein</fullName>
    </recommendedName>
</protein>
<feature type="domain" description="TMEM205-like" evidence="6">
    <location>
        <begin position="13"/>
        <end position="111"/>
    </location>
</feature>
<reference evidence="7 8" key="1">
    <citation type="submission" date="2016-12" db="EMBL/GenBank/DDBJ databases">
        <title>Isolation and genomic insights into novel planktonic Zetaproteobacteria from stratified waters of the Chesapeake Bay.</title>
        <authorList>
            <person name="McAllister S.M."/>
            <person name="Kato S."/>
            <person name="Chan C.S."/>
            <person name="Chiu B.K."/>
            <person name="Field E.K."/>
        </authorList>
    </citation>
    <scope>NUCLEOTIDE SEQUENCE [LARGE SCALE GENOMIC DNA]</scope>
    <source>
        <strain evidence="7 8">CP-8</strain>
    </source>
</reference>
<feature type="transmembrane region" description="Helical" evidence="5">
    <location>
        <begin position="84"/>
        <end position="108"/>
    </location>
</feature>
<dbReference type="RefSeq" id="WP_100265229.1">
    <property type="nucleotide sequence ID" value="NZ_CP018800.1"/>
</dbReference>
<dbReference type="OrthoDB" id="5797290at2"/>
<organism evidence="7 8">
    <name type="scientific">Mariprofundus ferrinatatus</name>
    <dbReference type="NCBI Taxonomy" id="1921087"/>
    <lineage>
        <taxon>Bacteria</taxon>
        <taxon>Pseudomonadati</taxon>
        <taxon>Pseudomonadota</taxon>
        <taxon>Candidatius Mariprofundia</taxon>
        <taxon>Mariprofundales</taxon>
        <taxon>Mariprofundaceae</taxon>
        <taxon>Mariprofundus</taxon>
    </lineage>
</organism>
<evidence type="ECO:0000256" key="3">
    <source>
        <dbReference type="ARBA" id="ARBA00022989"/>
    </source>
</evidence>
<gene>
    <name evidence="7" type="ORF">Ga0123462_0942</name>
</gene>
<evidence type="ECO:0000313" key="7">
    <source>
        <dbReference type="EMBL" id="ATX81811.1"/>
    </source>
</evidence>
<dbReference type="InterPro" id="IPR025423">
    <property type="entry name" value="TMEM205-like"/>
</dbReference>
<feature type="transmembrane region" description="Helical" evidence="5">
    <location>
        <begin position="12"/>
        <end position="33"/>
    </location>
</feature>
<evidence type="ECO:0000259" key="6">
    <source>
        <dbReference type="Pfam" id="PF13664"/>
    </source>
</evidence>
<dbReference type="AlphaFoldDB" id="A0A2K8L7G6"/>
<evidence type="ECO:0000256" key="1">
    <source>
        <dbReference type="ARBA" id="ARBA00004370"/>
    </source>
</evidence>
<dbReference type="Proteomes" id="UP000231637">
    <property type="component" value="Chromosome"/>
</dbReference>
<keyword evidence="8" id="KW-1185">Reference proteome</keyword>
<dbReference type="GO" id="GO:0016020">
    <property type="term" value="C:membrane"/>
    <property type="evidence" value="ECO:0007669"/>
    <property type="project" value="UniProtKB-SubCell"/>
</dbReference>
<evidence type="ECO:0000313" key="8">
    <source>
        <dbReference type="Proteomes" id="UP000231637"/>
    </source>
</evidence>
<dbReference type="Pfam" id="PF13664">
    <property type="entry name" value="DUF4149"/>
    <property type="match status" value="1"/>
</dbReference>
<name>A0A2K8L7G6_9PROT</name>
<accession>A0A2K8L7G6</accession>
<feature type="transmembrane region" description="Helical" evidence="5">
    <location>
        <begin position="128"/>
        <end position="152"/>
    </location>
</feature>
<proteinExistence type="predicted"/>
<evidence type="ECO:0000256" key="4">
    <source>
        <dbReference type="ARBA" id="ARBA00023136"/>
    </source>
</evidence>
<comment type="subcellular location">
    <subcellularLocation>
        <location evidence="1">Membrane</location>
    </subcellularLocation>
</comment>
<feature type="transmembrane region" description="Helical" evidence="5">
    <location>
        <begin position="53"/>
        <end position="72"/>
    </location>
</feature>
<dbReference type="KEGG" id="mfn:Ga0123462_0942"/>
<keyword evidence="4 5" id="KW-0472">Membrane</keyword>